<name>A0ACB9MQ24_9MYRT</name>
<dbReference type="EMBL" id="CM042888">
    <property type="protein sequence ID" value="KAI4325667.1"/>
    <property type="molecule type" value="Genomic_DNA"/>
</dbReference>
<proteinExistence type="predicted"/>
<protein>
    <submittedName>
        <fullName evidence="1">Uncharacterized protein</fullName>
    </submittedName>
</protein>
<dbReference type="Proteomes" id="UP001057402">
    <property type="component" value="Chromosome 9"/>
</dbReference>
<gene>
    <name evidence="1" type="ORF">MLD38_031047</name>
</gene>
<evidence type="ECO:0000313" key="2">
    <source>
        <dbReference type="Proteomes" id="UP001057402"/>
    </source>
</evidence>
<organism evidence="1 2">
    <name type="scientific">Melastoma candidum</name>
    <dbReference type="NCBI Taxonomy" id="119954"/>
    <lineage>
        <taxon>Eukaryota</taxon>
        <taxon>Viridiplantae</taxon>
        <taxon>Streptophyta</taxon>
        <taxon>Embryophyta</taxon>
        <taxon>Tracheophyta</taxon>
        <taxon>Spermatophyta</taxon>
        <taxon>Magnoliopsida</taxon>
        <taxon>eudicotyledons</taxon>
        <taxon>Gunneridae</taxon>
        <taxon>Pentapetalae</taxon>
        <taxon>rosids</taxon>
        <taxon>malvids</taxon>
        <taxon>Myrtales</taxon>
        <taxon>Melastomataceae</taxon>
        <taxon>Melastomatoideae</taxon>
        <taxon>Melastomateae</taxon>
        <taxon>Melastoma</taxon>
    </lineage>
</organism>
<reference evidence="2" key="1">
    <citation type="journal article" date="2023" name="Front. Plant Sci.">
        <title>Chromosomal-level genome assembly of Melastoma candidum provides insights into trichome evolution.</title>
        <authorList>
            <person name="Zhong Y."/>
            <person name="Wu W."/>
            <person name="Sun C."/>
            <person name="Zou P."/>
            <person name="Liu Y."/>
            <person name="Dai S."/>
            <person name="Zhou R."/>
        </authorList>
    </citation>
    <scope>NUCLEOTIDE SEQUENCE [LARGE SCALE GENOMIC DNA]</scope>
</reference>
<comment type="caution">
    <text evidence="1">The sequence shown here is derived from an EMBL/GenBank/DDBJ whole genome shotgun (WGS) entry which is preliminary data.</text>
</comment>
<keyword evidence="2" id="KW-1185">Reference proteome</keyword>
<sequence>MTSLSLSLSLSTPPSSRRILTSASPLNIGCNKVFFHRRTLARAASDESPTGSNQYVGGIPVAEVPSFFDSPSYGETVVSEVTVEEQPPSAQEDQLQSLELFQNIKDIDSGHIIPIALYGTGALITLWLASGVVRAIDSIPLVPKLMELVGLAYTVWFSYRYLLYKNDRKELLAKIEELKQKVLGFDE</sequence>
<accession>A0ACB9MQ24</accession>
<evidence type="ECO:0000313" key="1">
    <source>
        <dbReference type="EMBL" id="KAI4325667.1"/>
    </source>
</evidence>